<dbReference type="EMBL" id="JAVDXO010000008">
    <property type="protein sequence ID" value="MDR7307955.1"/>
    <property type="molecule type" value="Genomic_DNA"/>
</dbReference>
<name>A0ABU1ZQX2_9BURK</name>
<evidence type="ECO:0000313" key="1">
    <source>
        <dbReference type="EMBL" id="MDR7307955.1"/>
    </source>
</evidence>
<keyword evidence="2" id="KW-1185">Reference proteome</keyword>
<dbReference type="Proteomes" id="UP001268089">
    <property type="component" value="Unassembled WGS sequence"/>
</dbReference>
<proteinExistence type="predicted"/>
<sequence length="75" mass="8820">MKPEKILDDWPESAQEALIVVERYYHLSRKFAHQYAFSLQLFQMPVSEAEVLSVVQAEDRLAAADELITRKINRW</sequence>
<evidence type="ECO:0000313" key="2">
    <source>
        <dbReference type="Proteomes" id="UP001268089"/>
    </source>
</evidence>
<organism evidence="1 2">
    <name type="scientific">Rhodoferax saidenbachensis</name>
    <dbReference type="NCBI Taxonomy" id="1484693"/>
    <lineage>
        <taxon>Bacteria</taxon>
        <taxon>Pseudomonadati</taxon>
        <taxon>Pseudomonadota</taxon>
        <taxon>Betaproteobacteria</taxon>
        <taxon>Burkholderiales</taxon>
        <taxon>Comamonadaceae</taxon>
        <taxon>Rhodoferax</taxon>
    </lineage>
</organism>
<protein>
    <submittedName>
        <fullName evidence="1">Uncharacterized protein</fullName>
    </submittedName>
</protein>
<dbReference type="RefSeq" id="WP_310344614.1">
    <property type="nucleotide sequence ID" value="NZ_JAVDXO010000008.1"/>
</dbReference>
<accession>A0ABU1ZQX2</accession>
<gene>
    <name evidence="1" type="ORF">J2X15_003260</name>
</gene>
<comment type="caution">
    <text evidence="1">The sequence shown here is derived from an EMBL/GenBank/DDBJ whole genome shotgun (WGS) entry which is preliminary data.</text>
</comment>
<reference evidence="1 2" key="1">
    <citation type="submission" date="2023-07" db="EMBL/GenBank/DDBJ databases">
        <title>Sorghum-associated microbial communities from plants grown in Nebraska, USA.</title>
        <authorList>
            <person name="Schachtman D."/>
        </authorList>
    </citation>
    <scope>NUCLEOTIDE SEQUENCE [LARGE SCALE GENOMIC DNA]</scope>
    <source>
        <strain evidence="1 2">BE308</strain>
    </source>
</reference>